<dbReference type="EMBL" id="BOMM01000098">
    <property type="protein sequence ID" value="GIE16725.1"/>
    <property type="molecule type" value="Genomic_DNA"/>
</dbReference>
<reference evidence="1" key="1">
    <citation type="submission" date="2021-01" db="EMBL/GenBank/DDBJ databases">
        <title>Whole genome shotgun sequence of Actinoplanes ferrugineus NBRC 15555.</title>
        <authorList>
            <person name="Komaki H."/>
            <person name="Tamura T."/>
        </authorList>
    </citation>
    <scope>NUCLEOTIDE SEQUENCE</scope>
    <source>
        <strain evidence="1">NBRC 15555</strain>
    </source>
</reference>
<name>A0A919MLD9_9ACTN</name>
<organism evidence="1 2">
    <name type="scientific">Paractinoplanes ferrugineus</name>
    <dbReference type="NCBI Taxonomy" id="113564"/>
    <lineage>
        <taxon>Bacteria</taxon>
        <taxon>Bacillati</taxon>
        <taxon>Actinomycetota</taxon>
        <taxon>Actinomycetes</taxon>
        <taxon>Micromonosporales</taxon>
        <taxon>Micromonosporaceae</taxon>
        <taxon>Paractinoplanes</taxon>
    </lineage>
</organism>
<proteinExistence type="predicted"/>
<gene>
    <name evidence="1" type="ORF">Afe05nite_85650</name>
</gene>
<protein>
    <submittedName>
        <fullName evidence="1">Uncharacterized protein</fullName>
    </submittedName>
</protein>
<accession>A0A919MLD9</accession>
<dbReference type="AlphaFoldDB" id="A0A919MLD9"/>
<evidence type="ECO:0000313" key="2">
    <source>
        <dbReference type="Proteomes" id="UP000598174"/>
    </source>
</evidence>
<comment type="caution">
    <text evidence="1">The sequence shown here is derived from an EMBL/GenBank/DDBJ whole genome shotgun (WGS) entry which is preliminary data.</text>
</comment>
<dbReference type="Proteomes" id="UP000598174">
    <property type="component" value="Unassembled WGS sequence"/>
</dbReference>
<keyword evidence="2" id="KW-1185">Reference proteome</keyword>
<sequence length="119" mass="13074">MQGRLVRAALRQAGEQPDPPGRVRDGPLMFTGSILLGAPAPVDPSRTVFVACPTCGWWEQSTRVRQACPVDDRHAAPIAVYAWVECRQGCGGGWYRRPPTGCSGGTHHQLRITEFKRHP</sequence>
<evidence type="ECO:0000313" key="1">
    <source>
        <dbReference type="EMBL" id="GIE16725.1"/>
    </source>
</evidence>